<evidence type="ECO:0000256" key="2">
    <source>
        <dbReference type="SAM" id="MobiDB-lite"/>
    </source>
</evidence>
<evidence type="ECO:0000259" key="3">
    <source>
        <dbReference type="Pfam" id="PF24883"/>
    </source>
</evidence>
<dbReference type="Proteomes" id="UP000321331">
    <property type="component" value="Unassembled WGS sequence"/>
</dbReference>
<evidence type="ECO:0000313" key="5">
    <source>
        <dbReference type="Proteomes" id="UP000321331"/>
    </source>
</evidence>
<protein>
    <recommendedName>
        <fullName evidence="3">Nephrocystin 3-like N-terminal domain-containing protein</fullName>
    </recommendedName>
</protein>
<name>A0A5C6TKM0_FUSOC</name>
<dbReference type="InterPro" id="IPR027417">
    <property type="entry name" value="P-loop_NTPase"/>
</dbReference>
<proteinExistence type="predicted"/>
<sequence length="1134" mass="130209">MSGLEPLAALGLVCNIVQLVEVGLKTATLCKNAYRTGEPDPELSVYAQNLAETASSLTQSLEVSQQPLKIDDSRLLILARNCRDVEAEWRKKTPARFLSQRQPRKRDRFGAVFRGIVNKPEIDRLEVQLQKAKDSLETDLLVGIFKSLDVSKVQANALQDKFQDLLQSSSASQKKLHELIQRQVALANTQISDRVGLAEASTKAHVTTELASQLSRLKSHTDQGKDTILTEAEAREKSRAENEAYERLLRSFRYQDMSHRKNEIHRRHESTFNWIFEENTPDTDQAPNKPEPGSQLKNLSSSSNEQRVCGGFVRWLKSPDSRYWISGRPETGKSVLMKFIISDERTVNSLQQWQPNAQILTHFFWKVGSPMQSSLNGFLCSLVYQLLSLDKEHAIGCLQQDPNWSRKTAPGDWDNEDLQFLISSYLGRPAQPICLFVDGLDEFMDDDGVRKLVDFLDSLQMSSSLVKICMSSRPERAIRTRLSRDPDLKMQDLTRVDIQRYVRAILKKETALATSSICLEDLVIHITLRAEGVFLWAVLVTRSIARGISNGDSKEYVLQRLLKTPNRLHELYFDMWTRMGEDADLYQGATALIFKIIHFVWQHLSLSAKVYRPLPILAPTISILELMLASSDDLWSMPLNHIDKLSATDLEQRCNELCSRLPVITADLFEVIHYTTPEIPGQTRSGDKSRPPVLKYDNLKVQAIHRTVFDFLIETEHGKKITGYRQTSQEDLFLRLFRSCLLRDCLWPELYLYAMPYKLRMEKEDRRWYEAGYRLNNHLNSLKHHADIIQGSALAQMLDMIWASFVETTKNLPSHPHPRLNSSVLRCKFDYLLRIAPMGFEAYIRENLIKWENTRQFDALHQVLIACLGSGGRSDTDFEWAGRQRLIEHILWIVVSADRFYLRLPKRLHLRNDTLVKASIACVLISAVDAFRTSKRGNYFAAFWDADKTNATLRMIRDFRHLLCLGDHMLVTLYLNRRWRDPPDLISCSRHSDLETVVHVEISMSILVQMFLQQVYQDDAAFNRHEVEEALDLMAFPQTIKPIRIGVERGTFLIASVTDETILKKYCQILLLPEFLDLEDRDFDAANCYRERQPEAIRDIITRAETTSEIEESIGPGGMNFYLCSSCEAVEKVE</sequence>
<feature type="domain" description="Nephrocystin 3-like N-terminal" evidence="3">
    <location>
        <begin position="312"/>
        <end position="473"/>
    </location>
</feature>
<dbReference type="SUPFAM" id="SSF52540">
    <property type="entry name" value="P-loop containing nucleoside triphosphate hydrolases"/>
    <property type="match status" value="1"/>
</dbReference>
<dbReference type="PANTHER" id="PTHR10039">
    <property type="entry name" value="AMELOGENIN"/>
    <property type="match status" value="1"/>
</dbReference>
<gene>
    <name evidence="4" type="ORF">FocTR4_00007740</name>
</gene>
<accession>A0A5C6TKM0</accession>
<comment type="caution">
    <text evidence="4">The sequence shown here is derived from an EMBL/GenBank/DDBJ whole genome shotgun (WGS) entry which is preliminary data.</text>
</comment>
<evidence type="ECO:0000313" key="4">
    <source>
        <dbReference type="EMBL" id="TXC11690.1"/>
    </source>
</evidence>
<dbReference type="PANTHER" id="PTHR10039:SF5">
    <property type="entry name" value="NACHT DOMAIN-CONTAINING PROTEIN"/>
    <property type="match status" value="1"/>
</dbReference>
<dbReference type="Pfam" id="PF24883">
    <property type="entry name" value="NPHP3_N"/>
    <property type="match status" value="1"/>
</dbReference>
<dbReference type="InterPro" id="IPR056884">
    <property type="entry name" value="NPHP3-like_N"/>
</dbReference>
<reference evidence="4 5" key="1">
    <citation type="submission" date="2019-07" db="EMBL/GenBank/DDBJ databases">
        <title>The First High-Quality Draft Genome Sequence of the Causal Agent of the Current Panama Disease Epidemic.</title>
        <authorList>
            <person name="Warmington R.J."/>
            <person name="Kay W."/>
            <person name="Jeffries A."/>
            <person name="Bebber D."/>
            <person name="Moore K."/>
            <person name="Studholme D.J."/>
        </authorList>
    </citation>
    <scope>NUCLEOTIDE SEQUENCE [LARGE SCALE GENOMIC DNA]</scope>
    <source>
        <strain evidence="4 5">TR4</strain>
    </source>
</reference>
<keyword evidence="1" id="KW-0677">Repeat</keyword>
<feature type="region of interest" description="Disordered" evidence="2">
    <location>
        <begin position="277"/>
        <end position="303"/>
    </location>
</feature>
<dbReference type="Gene3D" id="3.40.50.300">
    <property type="entry name" value="P-loop containing nucleotide triphosphate hydrolases"/>
    <property type="match status" value="1"/>
</dbReference>
<organism evidence="4 5">
    <name type="scientific">Fusarium oxysporum f. sp. cubense</name>
    <dbReference type="NCBI Taxonomy" id="61366"/>
    <lineage>
        <taxon>Eukaryota</taxon>
        <taxon>Fungi</taxon>
        <taxon>Dikarya</taxon>
        <taxon>Ascomycota</taxon>
        <taxon>Pezizomycotina</taxon>
        <taxon>Sordariomycetes</taxon>
        <taxon>Hypocreomycetidae</taxon>
        <taxon>Hypocreales</taxon>
        <taxon>Nectriaceae</taxon>
        <taxon>Fusarium</taxon>
        <taxon>Fusarium oxysporum species complex</taxon>
    </lineage>
</organism>
<dbReference type="AlphaFoldDB" id="A0A5C6TKM0"/>
<evidence type="ECO:0000256" key="1">
    <source>
        <dbReference type="ARBA" id="ARBA00022737"/>
    </source>
</evidence>
<dbReference type="EMBL" id="VMNF01000003">
    <property type="protein sequence ID" value="TXC11690.1"/>
    <property type="molecule type" value="Genomic_DNA"/>
</dbReference>